<dbReference type="SUPFAM" id="SSF55486">
    <property type="entry name" value="Metalloproteases ('zincins'), catalytic domain"/>
    <property type="match status" value="1"/>
</dbReference>
<name>A0A3N4M9I2_9PEZI</name>
<dbReference type="GO" id="GO:0008270">
    <property type="term" value="F:zinc ion binding"/>
    <property type="evidence" value="ECO:0007669"/>
    <property type="project" value="InterPro"/>
</dbReference>
<dbReference type="InterPro" id="IPR016024">
    <property type="entry name" value="ARM-type_fold"/>
</dbReference>
<dbReference type="InterPro" id="IPR001930">
    <property type="entry name" value="Peptidase_M1"/>
</dbReference>
<dbReference type="InterPro" id="IPR042097">
    <property type="entry name" value="Aminopeptidase_N-like_N_sf"/>
</dbReference>
<protein>
    <recommendedName>
        <fullName evidence="14">Leukotriene A(4) hydrolase</fullName>
        <shortName evidence="14">LTA-4 hydrolase</shortName>
        <ecNumber evidence="14">3.3.2.10</ecNumber>
        <ecNumber evidence="14">3.4.11.-</ecNumber>
    </recommendedName>
</protein>
<dbReference type="Gene3D" id="1.25.40.320">
    <property type="entry name" value="Peptidase M1, leukotriene A4 hydrolase/aminopeptidase C-terminal domain"/>
    <property type="match status" value="1"/>
</dbReference>
<dbReference type="EC" id="3.4.11.-" evidence="14"/>
<evidence type="ECO:0000256" key="12">
    <source>
        <dbReference type="PIRSR" id="PIRSR612777-2"/>
    </source>
</evidence>
<dbReference type="InterPro" id="IPR045357">
    <property type="entry name" value="Aminopeptidase_N-like_N"/>
</dbReference>
<evidence type="ECO:0000256" key="11">
    <source>
        <dbReference type="PIRSR" id="PIRSR612777-1"/>
    </source>
</evidence>
<comment type="similarity">
    <text evidence="3 14">Belongs to the peptidase M1 family.</text>
</comment>
<keyword evidence="17" id="KW-1185">Reference proteome</keyword>
<dbReference type="FunCoup" id="A0A3N4M9I2">
    <property type="interactions" value="1016"/>
</dbReference>
<evidence type="ECO:0000256" key="14">
    <source>
        <dbReference type="RuleBase" id="RU361141"/>
    </source>
</evidence>
<dbReference type="Pfam" id="PF01433">
    <property type="entry name" value="Peptidase_M1"/>
    <property type="match status" value="1"/>
</dbReference>
<dbReference type="GO" id="GO:0005829">
    <property type="term" value="C:cytosol"/>
    <property type="evidence" value="ECO:0007669"/>
    <property type="project" value="TreeGrafter"/>
</dbReference>
<feature type="binding site" evidence="12">
    <location>
        <begin position="273"/>
        <end position="278"/>
    </location>
    <ligand>
        <name>a peptide</name>
        <dbReference type="ChEBI" id="CHEBI:60466"/>
    </ligand>
</feature>
<dbReference type="GO" id="GO:0005634">
    <property type="term" value="C:nucleus"/>
    <property type="evidence" value="ECO:0007669"/>
    <property type="project" value="UniProtKB-SubCell"/>
</dbReference>
<dbReference type="InterPro" id="IPR027268">
    <property type="entry name" value="Peptidase_M4/M1_CTD_sf"/>
</dbReference>
<dbReference type="PRINTS" id="PR00756">
    <property type="entry name" value="ALADIPTASE"/>
</dbReference>
<keyword evidence="7 14" id="KW-0378">Hydrolase</keyword>
<dbReference type="Gene3D" id="1.10.390.10">
    <property type="entry name" value="Neutral Protease Domain 2"/>
    <property type="match status" value="1"/>
</dbReference>
<evidence type="ECO:0000256" key="3">
    <source>
        <dbReference type="ARBA" id="ARBA00010136"/>
    </source>
</evidence>
<dbReference type="Gene3D" id="2.60.40.1730">
    <property type="entry name" value="tricorn interacting facor f3 domain"/>
    <property type="match status" value="1"/>
</dbReference>
<evidence type="ECO:0000256" key="4">
    <source>
        <dbReference type="ARBA" id="ARBA00022490"/>
    </source>
</evidence>
<dbReference type="NCBIfam" id="TIGR02411">
    <property type="entry name" value="leuko_A4_hydro"/>
    <property type="match status" value="1"/>
</dbReference>
<dbReference type="FunFam" id="1.10.390.10:FF:000009">
    <property type="entry name" value="Leukotriene A(4) hydrolase"/>
    <property type="match status" value="1"/>
</dbReference>
<evidence type="ECO:0000256" key="7">
    <source>
        <dbReference type="ARBA" id="ARBA00022801"/>
    </source>
</evidence>
<dbReference type="Pfam" id="PF09127">
    <property type="entry name" value="Leuk-A4-hydro_C"/>
    <property type="match status" value="1"/>
</dbReference>
<dbReference type="InParanoid" id="A0A3N4M9I2"/>
<feature type="domain" description="Peptidase M1 leukotriene A4 hydrolase/aminopeptidase C-terminal" evidence="15">
    <location>
        <begin position="472"/>
        <end position="625"/>
    </location>
</feature>
<comment type="catalytic activity">
    <reaction evidence="14">
        <text>an epoxide + H2O = an ethanediol</text>
        <dbReference type="Rhea" id="RHEA:19037"/>
        <dbReference type="ChEBI" id="CHEBI:15377"/>
        <dbReference type="ChEBI" id="CHEBI:32955"/>
        <dbReference type="ChEBI" id="CHEBI:140594"/>
        <dbReference type="EC" id="3.3.2.10"/>
    </reaction>
</comment>
<feature type="active site" description="Proton donor" evidence="11">
    <location>
        <position position="390"/>
    </location>
</feature>
<dbReference type="Pfam" id="PF17900">
    <property type="entry name" value="Peptidase_M1_N"/>
    <property type="match status" value="1"/>
</dbReference>
<gene>
    <name evidence="16" type="ORF">L211DRAFT_820804</name>
</gene>
<keyword evidence="9 14" id="KW-0482">Metalloprotease</keyword>
<evidence type="ECO:0000313" key="17">
    <source>
        <dbReference type="Proteomes" id="UP000267821"/>
    </source>
</evidence>
<keyword evidence="8 13" id="KW-0862">Zinc</keyword>
<dbReference type="PANTHER" id="PTHR45726">
    <property type="entry name" value="LEUKOTRIENE A-4 HYDROLASE"/>
    <property type="match status" value="1"/>
</dbReference>
<feature type="binding site" evidence="13">
    <location>
        <position position="302"/>
    </location>
    <ligand>
        <name>Zn(2+)</name>
        <dbReference type="ChEBI" id="CHEBI:29105"/>
        <note>catalytic</note>
    </ligand>
</feature>
<accession>A0A3N4M9I2</accession>
<dbReference type="InterPro" id="IPR012777">
    <property type="entry name" value="LTA4H"/>
</dbReference>
<dbReference type="PANTHER" id="PTHR45726:SF3">
    <property type="entry name" value="LEUKOTRIENE A-4 HYDROLASE"/>
    <property type="match status" value="1"/>
</dbReference>
<keyword evidence="5 14" id="KW-0645">Protease</keyword>
<feature type="binding site" evidence="12">
    <location>
        <begin position="144"/>
        <end position="146"/>
    </location>
    <ligand>
        <name>a peptide</name>
        <dbReference type="ChEBI" id="CHEBI:60466"/>
    </ligand>
</feature>
<evidence type="ECO:0000256" key="2">
    <source>
        <dbReference type="ARBA" id="ARBA00004496"/>
    </source>
</evidence>
<evidence type="ECO:0000313" key="16">
    <source>
        <dbReference type="EMBL" id="RPB26445.1"/>
    </source>
</evidence>
<organism evidence="16 17">
    <name type="scientific">Terfezia boudieri ATCC MYA-4762</name>
    <dbReference type="NCBI Taxonomy" id="1051890"/>
    <lineage>
        <taxon>Eukaryota</taxon>
        <taxon>Fungi</taxon>
        <taxon>Dikarya</taxon>
        <taxon>Ascomycota</taxon>
        <taxon>Pezizomycotina</taxon>
        <taxon>Pezizomycetes</taxon>
        <taxon>Pezizales</taxon>
        <taxon>Pezizaceae</taxon>
        <taxon>Terfezia</taxon>
    </lineage>
</organism>
<dbReference type="SUPFAM" id="SSF63737">
    <property type="entry name" value="Leukotriene A4 hydrolase N-terminal domain"/>
    <property type="match status" value="1"/>
</dbReference>
<evidence type="ECO:0000256" key="8">
    <source>
        <dbReference type="ARBA" id="ARBA00022833"/>
    </source>
</evidence>
<dbReference type="InterPro" id="IPR034015">
    <property type="entry name" value="M1_LTA4H"/>
</dbReference>
<dbReference type="AlphaFoldDB" id="A0A3N4M9I2"/>
<dbReference type="FunFam" id="3.30.2010.30:FF:000001">
    <property type="entry name" value="Leukotriene A(4) hydrolase"/>
    <property type="match status" value="1"/>
</dbReference>
<reference evidence="16 17" key="1">
    <citation type="journal article" date="2018" name="Nat. Ecol. Evol.">
        <title>Pezizomycetes genomes reveal the molecular basis of ectomycorrhizal truffle lifestyle.</title>
        <authorList>
            <person name="Murat C."/>
            <person name="Payen T."/>
            <person name="Noel B."/>
            <person name="Kuo A."/>
            <person name="Morin E."/>
            <person name="Chen J."/>
            <person name="Kohler A."/>
            <person name="Krizsan K."/>
            <person name="Balestrini R."/>
            <person name="Da Silva C."/>
            <person name="Montanini B."/>
            <person name="Hainaut M."/>
            <person name="Levati E."/>
            <person name="Barry K.W."/>
            <person name="Belfiori B."/>
            <person name="Cichocki N."/>
            <person name="Clum A."/>
            <person name="Dockter R.B."/>
            <person name="Fauchery L."/>
            <person name="Guy J."/>
            <person name="Iotti M."/>
            <person name="Le Tacon F."/>
            <person name="Lindquist E.A."/>
            <person name="Lipzen A."/>
            <person name="Malagnac F."/>
            <person name="Mello A."/>
            <person name="Molinier V."/>
            <person name="Miyauchi S."/>
            <person name="Poulain J."/>
            <person name="Riccioni C."/>
            <person name="Rubini A."/>
            <person name="Sitrit Y."/>
            <person name="Splivallo R."/>
            <person name="Traeger S."/>
            <person name="Wang M."/>
            <person name="Zifcakova L."/>
            <person name="Wipf D."/>
            <person name="Zambonelli A."/>
            <person name="Paolocci F."/>
            <person name="Nowrousian M."/>
            <person name="Ottonello S."/>
            <person name="Baldrian P."/>
            <person name="Spatafora J.W."/>
            <person name="Henrissat B."/>
            <person name="Nagy L.G."/>
            <person name="Aury J.M."/>
            <person name="Wincker P."/>
            <person name="Grigoriev I.V."/>
            <person name="Bonfante P."/>
            <person name="Martin F.M."/>
        </authorList>
    </citation>
    <scope>NUCLEOTIDE SEQUENCE [LARGE SCALE GENOMIC DNA]</scope>
    <source>
        <strain evidence="16 17">ATCC MYA-4762</strain>
    </source>
</reference>
<dbReference type="CDD" id="cd09599">
    <property type="entry name" value="M1_LTA4H"/>
    <property type="match status" value="1"/>
</dbReference>
<dbReference type="FunFam" id="1.25.40.320:FF:000001">
    <property type="entry name" value="Leukotriene A(4) hydrolase"/>
    <property type="match status" value="1"/>
</dbReference>
<evidence type="ECO:0000256" key="5">
    <source>
        <dbReference type="ARBA" id="ARBA00022670"/>
    </source>
</evidence>
<dbReference type="FunFam" id="2.60.40.1730:FF:000004">
    <property type="entry name" value="Leukotriene A(4) hydrolase"/>
    <property type="match status" value="1"/>
</dbReference>
<feature type="binding site" evidence="13">
    <location>
        <position position="325"/>
    </location>
    <ligand>
        <name>Zn(2+)</name>
        <dbReference type="ChEBI" id="CHEBI:29105"/>
        <note>catalytic</note>
    </ligand>
</feature>
<dbReference type="InterPro" id="IPR049980">
    <property type="entry name" value="LTA4H_cat"/>
</dbReference>
<evidence type="ECO:0000259" key="15">
    <source>
        <dbReference type="SMART" id="SM01263"/>
    </source>
</evidence>
<keyword evidence="4 14" id="KW-0963">Cytoplasm</keyword>
<keyword evidence="10" id="KW-0539">Nucleus</keyword>
<dbReference type="GO" id="GO:0006508">
    <property type="term" value="P:proteolysis"/>
    <property type="evidence" value="ECO:0007669"/>
    <property type="project" value="UniProtKB-KW"/>
</dbReference>
<dbReference type="GO" id="GO:0004301">
    <property type="term" value="F:epoxide hydrolase activity"/>
    <property type="evidence" value="ECO:0007669"/>
    <property type="project" value="UniProtKB-EC"/>
</dbReference>
<feature type="binding site" evidence="13">
    <location>
        <position position="306"/>
    </location>
    <ligand>
        <name>Zn(2+)</name>
        <dbReference type="ChEBI" id="CHEBI:29105"/>
        <note>catalytic</note>
    </ligand>
</feature>
<dbReference type="EC" id="3.3.2.10" evidence="14"/>
<dbReference type="OrthoDB" id="79562at2759"/>
<evidence type="ECO:0000256" key="10">
    <source>
        <dbReference type="ARBA" id="ARBA00023242"/>
    </source>
</evidence>
<dbReference type="GO" id="GO:0004177">
    <property type="term" value="F:aminopeptidase activity"/>
    <property type="evidence" value="ECO:0007669"/>
    <property type="project" value="TreeGrafter"/>
</dbReference>
<dbReference type="EMBL" id="ML121534">
    <property type="protein sequence ID" value="RPB26445.1"/>
    <property type="molecule type" value="Genomic_DNA"/>
</dbReference>
<evidence type="ECO:0000256" key="6">
    <source>
        <dbReference type="ARBA" id="ARBA00022723"/>
    </source>
</evidence>
<dbReference type="Gene3D" id="3.30.2010.30">
    <property type="match status" value="1"/>
</dbReference>
<keyword evidence="6 13" id="KW-0479">Metal-binding</keyword>
<evidence type="ECO:0000256" key="9">
    <source>
        <dbReference type="ARBA" id="ARBA00023049"/>
    </source>
</evidence>
<dbReference type="InterPro" id="IPR015211">
    <property type="entry name" value="Peptidase_M1_C"/>
</dbReference>
<dbReference type="GO" id="GO:0008237">
    <property type="term" value="F:metallopeptidase activity"/>
    <property type="evidence" value="ECO:0007669"/>
    <property type="project" value="UniProtKB-KW"/>
</dbReference>
<dbReference type="SUPFAM" id="SSF48371">
    <property type="entry name" value="ARM repeat"/>
    <property type="match status" value="1"/>
</dbReference>
<dbReference type="Proteomes" id="UP000267821">
    <property type="component" value="Unassembled WGS sequence"/>
</dbReference>
<proteinExistence type="inferred from homology"/>
<dbReference type="InterPro" id="IPR038502">
    <property type="entry name" value="M1_LTA-4_hydro/amino_C_sf"/>
</dbReference>
<feature type="binding site" evidence="12">
    <location>
        <begin position="583"/>
        <end position="585"/>
    </location>
    <ligand>
        <name>a peptide</name>
        <dbReference type="ChEBI" id="CHEBI:60466"/>
    </ligand>
</feature>
<evidence type="ECO:0000256" key="13">
    <source>
        <dbReference type="PIRSR" id="PIRSR612777-3"/>
    </source>
</evidence>
<comment type="cofactor">
    <cofactor evidence="13 14">
        <name>Zn(2+)</name>
        <dbReference type="ChEBI" id="CHEBI:29105"/>
    </cofactor>
    <text evidence="13 14">Binds 1 zinc ion per subunit.</text>
</comment>
<dbReference type="SMART" id="SM01263">
    <property type="entry name" value="Leuk-A4-hydro_C"/>
    <property type="match status" value="1"/>
</dbReference>
<dbReference type="InterPro" id="IPR014782">
    <property type="entry name" value="Peptidase_M1_dom"/>
</dbReference>
<evidence type="ECO:0000256" key="1">
    <source>
        <dbReference type="ARBA" id="ARBA00004123"/>
    </source>
</evidence>
<sequence>MFVASKTNTRSPDPNTLANVLDFAVLKTTLDYELSFEKRAIEGVVEHEMECTAEGEGAMTEEIWLDSSYVVVEELSVDEEKGWRLEERVKPYGSKLRIVLGRKVEVGEKVGIKIKFRTTEQCTALGWMDPEQTSNKQHPYMYSQCQAIHCRSLFPCQDTPFIKSTYHSTIRSPLPVVVSGLSLSTQSLGDGRMEYSFQQKIPIPSYLYAIASGDITSAKIGPRSSLWTGPDELEACQKELDGDTEKFIEIAERIVYPYPWETYNVLILPPSFPYGGMENPNMTFATPTIISGDKSNIDVIAHELAHSWSGNLVTNASWQDFWLNEGWTTYLERRIQGSLHGEAMFHFSAIIGWKALRESIDQFGSDHEFTKLVVELEGKDPDDAFSSVPYEKGFNFLFYLDNLVGREKWDKFIPHYFSKYRQKSLTSQDFRATLLDFFLPDPGAAKALEAVDWEKWYHSPGLPTPKPSFDTTLAEPCYALAQKWESLIPLPFLPSSPDSDSRFTPSPQDIAGWSSNQLVVFLEKLTDLPTPLTPPLTQLMDATYTFSVTENAEVKSRFFTVGLKAQDRELYDQIANWLGKVGRMKFVRPLYRLLEGVNRTLAVRTFLKNRSFYHPICRDIVKKDLGLEEILEEIL</sequence>
<feature type="active site" description="Proton acceptor" evidence="11">
    <location>
        <position position="303"/>
    </location>
</feature>
<comment type="subcellular location">
    <subcellularLocation>
        <location evidence="2 14">Cytoplasm</location>
    </subcellularLocation>
    <subcellularLocation>
        <location evidence="1">Nucleus</location>
    </subcellularLocation>
</comment>
<dbReference type="STRING" id="1051890.A0A3N4M9I2"/>